<organism evidence="2 3">
    <name type="scientific">Thioclava dalianensis</name>
    <dbReference type="NCBI Taxonomy" id="1185766"/>
    <lineage>
        <taxon>Bacteria</taxon>
        <taxon>Pseudomonadati</taxon>
        <taxon>Pseudomonadota</taxon>
        <taxon>Alphaproteobacteria</taxon>
        <taxon>Rhodobacterales</taxon>
        <taxon>Paracoccaceae</taxon>
        <taxon>Thioclava</taxon>
    </lineage>
</organism>
<dbReference type="AlphaFoldDB" id="A0A074TKK9"/>
<comment type="caution">
    <text evidence="2">The sequence shown here is derived from an EMBL/GenBank/DDBJ whole genome shotgun (WGS) entry which is preliminary data.</text>
</comment>
<feature type="transmembrane region" description="Helical" evidence="1">
    <location>
        <begin position="95"/>
        <end position="113"/>
    </location>
</feature>
<name>A0A074TKK9_9RHOB</name>
<evidence type="ECO:0000256" key="1">
    <source>
        <dbReference type="SAM" id="Phobius"/>
    </source>
</evidence>
<dbReference type="STRING" id="1185766.SAMN05216224_10997"/>
<keyword evidence="1" id="KW-0812">Transmembrane</keyword>
<evidence type="ECO:0000313" key="2">
    <source>
        <dbReference type="EMBL" id="KEP69538.1"/>
    </source>
</evidence>
<accession>A0A074TKK9</accession>
<feature type="transmembrane region" description="Helical" evidence="1">
    <location>
        <begin position="158"/>
        <end position="180"/>
    </location>
</feature>
<protein>
    <submittedName>
        <fullName evidence="2">Uncharacterized protein</fullName>
    </submittedName>
</protein>
<evidence type="ECO:0000313" key="3">
    <source>
        <dbReference type="Proteomes" id="UP000027725"/>
    </source>
</evidence>
<dbReference type="Proteomes" id="UP000027725">
    <property type="component" value="Unassembled WGS sequence"/>
</dbReference>
<reference evidence="2 3" key="1">
    <citation type="submission" date="2014-03" db="EMBL/GenBank/DDBJ databases">
        <title>The draft genome sequence of Thioclava dalianensis DLFJ1-1.</title>
        <authorList>
            <person name="Lai Q."/>
            <person name="Shao Z."/>
        </authorList>
    </citation>
    <scope>NUCLEOTIDE SEQUENCE [LARGE SCALE GENOMIC DNA]</scope>
    <source>
        <strain evidence="2 3">DLFJ1-1</strain>
    </source>
</reference>
<keyword evidence="1" id="KW-0472">Membrane</keyword>
<gene>
    <name evidence="2" type="ORF">DL1_03405</name>
</gene>
<sequence>MRSENTRKEWLKKAEKIHRSVKNLNGLEQAEAIRQKLDAIVDESERSGVEMLVWYWLGHGKEPVRSGEWLNTNRILAATFAAVFLIGWFELGISFIWSGTAALVTTVFVRIVFRMLDRGFMFRRLFTACISSGLILIVPAQFAFAFETPFGPISWGGAPSGALVLIWVMCTLLTFCGAVWEHYVSDRT</sequence>
<dbReference type="OrthoDB" id="8481944at2"/>
<feature type="transmembrane region" description="Helical" evidence="1">
    <location>
        <begin position="71"/>
        <end position="89"/>
    </location>
</feature>
<feature type="transmembrane region" description="Helical" evidence="1">
    <location>
        <begin position="125"/>
        <end position="146"/>
    </location>
</feature>
<dbReference type="EMBL" id="JHEH01000013">
    <property type="protein sequence ID" value="KEP69538.1"/>
    <property type="molecule type" value="Genomic_DNA"/>
</dbReference>
<keyword evidence="3" id="KW-1185">Reference proteome</keyword>
<proteinExistence type="predicted"/>
<dbReference type="RefSeq" id="WP_038066221.1">
    <property type="nucleotide sequence ID" value="NZ_FOVB01000009.1"/>
</dbReference>
<keyword evidence="1" id="KW-1133">Transmembrane helix</keyword>